<protein>
    <submittedName>
        <fullName evidence="1">Uncharacterized protein</fullName>
    </submittedName>
</protein>
<dbReference type="EMBL" id="LT963395">
    <property type="protein sequence ID" value="SOS21700.1"/>
    <property type="molecule type" value="Genomic_DNA"/>
</dbReference>
<evidence type="ECO:0000313" key="1">
    <source>
        <dbReference type="EMBL" id="SOS21700.1"/>
    </source>
</evidence>
<gene>
    <name evidence="1" type="ORF">PL963_03610</name>
</gene>
<dbReference type="Proteomes" id="UP000239025">
    <property type="component" value="Chromosome 1"/>
</dbReference>
<evidence type="ECO:0000313" key="2">
    <source>
        <dbReference type="Proteomes" id="UP000239025"/>
    </source>
</evidence>
<name>A0A193SSB9_9PSED</name>
<dbReference type="AlphaFoldDB" id="A0A193SSB9"/>
<accession>A0A193SSB9</accession>
<sequence>MPDAICQDSGSSNIAQAQSIVTGGLRYSTLATRVAVARRRHTQYSPYPPRVASPTVYSTLSAKPVLATGARLPCVP</sequence>
<proteinExistence type="predicted"/>
<organism evidence="1 2">
    <name type="scientific">Pseudomonas cerasi</name>
    <dbReference type="NCBI Taxonomy" id="1583341"/>
    <lineage>
        <taxon>Bacteria</taxon>
        <taxon>Pseudomonadati</taxon>
        <taxon>Pseudomonadota</taxon>
        <taxon>Gammaproteobacteria</taxon>
        <taxon>Pseudomonadales</taxon>
        <taxon>Pseudomonadaceae</taxon>
        <taxon>Pseudomonas</taxon>
    </lineage>
</organism>
<reference evidence="2" key="1">
    <citation type="submission" date="2017-11" db="EMBL/GenBank/DDBJ databases">
        <authorList>
            <person name="Blom J."/>
        </authorList>
    </citation>
    <scope>NUCLEOTIDE SEQUENCE [LARGE SCALE GENOMIC DNA]</scope>
</reference>
<keyword evidence="2" id="KW-1185">Reference proteome</keyword>